<feature type="non-terminal residue" evidence="1">
    <location>
        <position position="1"/>
    </location>
</feature>
<dbReference type="EMBL" id="LGUT01000524">
    <property type="protein sequence ID" value="KOG90850.1"/>
    <property type="molecule type" value="Genomic_DNA"/>
</dbReference>
<keyword evidence="2" id="KW-1185">Reference proteome</keyword>
<evidence type="ECO:0000313" key="2">
    <source>
        <dbReference type="Proteomes" id="UP000037020"/>
    </source>
</evidence>
<reference evidence="1 2" key="1">
    <citation type="submission" date="2015-07" db="EMBL/GenBank/DDBJ databases">
        <authorList>
            <person name="Ju K.-S."/>
            <person name="Doroghazi J.R."/>
            <person name="Metcalf W.W."/>
        </authorList>
    </citation>
    <scope>NUCLEOTIDE SEQUENCE [LARGE SCALE GENOMIC DNA]</scope>
    <source>
        <strain evidence="1 2">NRRL B-3589</strain>
    </source>
</reference>
<evidence type="ECO:0000313" key="1">
    <source>
        <dbReference type="EMBL" id="KOG90850.1"/>
    </source>
</evidence>
<organism evidence="1 2">
    <name type="scientific">Streptomyces varsoviensis</name>
    <dbReference type="NCBI Taxonomy" id="67373"/>
    <lineage>
        <taxon>Bacteria</taxon>
        <taxon>Bacillati</taxon>
        <taxon>Actinomycetota</taxon>
        <taxon>Actinomycetes</taxon>
        <taxon>Kitasatosporales</taxon>
        <taxon>Streptomycetaceae</taxon>
        <taxon>Streptomyces</taxon>
    </lineage>
</organism>
<name>A0ABR5JBM5_9ACTN</name>
<comment type="caution">
    <text evidence="1">The sequence shown here is derived from an EMBL/GenBank/DDBJ whole genome shotgun (WGS) entry which is preliminary data.</text>
</comment>
<gene>
    <name evidence="1" type="ORF">ADK38_06420</name>
</gene>
<evidence type="ECO:0008006" key="3">
    <source>
        <dbReference type="Google" id="ProtNLM"/>
    </source>
</evidence>
<proteinExistence type="predicted"/>
<dbReference type="Proteomes" id="UP000037020">
    <property type="component" value="Unassembled WGS sequence"/>
</dbReference>
<accession>A0ABR5JBM5</accession>
<protein>
    <recommendedName>
        <fullName evidence="3">Lipoprotein</fullName>
    </recommendedName>
</protein>
<sequence length="176" mass="18922">AEEPGKVPSTAVPGFRRVPSENIREVDPLAVIKAELAAHPGEATGADGMDATTARRLAACSARGPGCPLLAPVHRDITGNGKDDLILGFEMADGLLGLRCYTFVRGVLTRVMATVVRPTTVEVAGGDLIVWEPSPTPNYAIRSVYSWDAHRDYMELQSDEIRRTDASGRPTTPARR</sequence>